<dbReference type="Proteomes" id="UP000694232">
    <property type="component" value="Chromosome 1"/>
</dbReference>
<dbReference type="NCBIfam" id="TIGR02532">
    <property type="entry name" value="IV_pilin_GFxxxE"/>
    <property type="match status" value="1"/>
</dbReference>
<evidence type="ECO:0000256" key="1">
    <source>
        <dbReference type="SAM" id="Phobius"/>
    </source>
</evidence>
<keyword evidence="3" id="KW-1185">Reference proteome</keyword>
<dbReference type="InterPro" id="IPR012902">
    <property type="entry name" value="N_methyl_site"/>
</dbReference>
<protein>
    <submittedName>
        <fullName evidence="2">Prepilin-type N-terminal cleavage/methylation domain-containing protein</fullName>
    </submittedName>
</protein>
<name>A0A975U8I7_9VIBR</name>
<keyword evidence="1" id="KW-1133">Transmembrane helix</keyword>
<feature type="transmembrane region" description="Helical" evidence="1">
    <location>
        <begin position="12"/>
        <end position="29"/>
    </location>
</feature>
<accession>A0A975U8I7</accession>
<dbReference type="EMBL" id="CP076643">
    <property type="protein sequence ID" value="QXO17107.1"/>
    <property type="molecule type" value="Genomic_DNA"/>
</dbReference>
<dbReference type="Pfam" id="PF07963">
    <property type="entry name" value="N_methyl"/>
    <property type="match status" value="1"/>
</dbReference>
<dbReference type="KEGG" id="vos:KNV97_16955"/>
<evidence type="ECO:0000313" key="3">
    <source>
        <dbReference type="Proteomes" id="UP000694232"/>
    </source>
</evidence>
<proteinExistence type="predicted"/>
<evidence type="ECO:0000313" key="2">
    <source>
        <dbReference type="EMBL" id="QXO17107.1"/>
    </source>
</evidence>
<dbReference type="RefSeq" id="WP_218562410.1">
    <property type="nucleotide sequence ID" value="NZ_CP076643.1"/>
</dbReference>
<dbReference type="AlphaFoldDB" id="A0A975U8I7"/>
<sequence length="233" mass="25379">MRERGFTLVEMILTLIVGSILVLGIAGFVELGSRGYADSVARQRIQTQAQFVLEKMMREIRHAIPNSLAISSDSTQQCLSFYPIVYSGFYALGGEDNTQLSFLVGNVSQASSSLNFDGLTMMINPSHQEEFNSGSGIAMSGSDTTLTLAQPLSSQSVAQRFYMYRSAVEYCLNFAANTISRNSVIVGDSISSGSFDYESASLQRSGVVHLSLRFSQNGESSDFEQDVQVLNVP</sequence>
<reference evidence="2" key="1">
    <citation type="submission" date="2021-06" db="EMBL/GenBank/DDBJ databases">
        <title>Vibrio nov. sp., novel gut bacterium isolated from Yellow Sea oyster.</title>
        <authorList>
            <person name="Muhammad N."/>
            <person name="Nguyen T.H."/>
            <person name="Lee Y.-J."/>
            <person name="Ko J."/>
            <person name="Kim S.-G."/>
        </authorList>
    </citation>
    <scope>NUCLEOTIDE SEQUENCE</scope>
    <source>
        <strain evidence="2">OG9-811</strain>
    </source>
</reference>
<gene>
    <name evidence="2" type="ORF">KNV97_16955</name>
</gene>
<keyword evidence="1" id="KW-0472">Membrane</keyword>
<keyword evidence="1" id="KW-0812">Transmembrane</keyword>
<dbReference type="PROSITE" id="PS00409">
    <property type="entry name" value="PROKAR_NTER_METHYL"/>
    <property type="match status" value="1"/>
</dbReference>
<organism evidence="2 3">
    <name type="scientific">Vibrio ostreae</name>
    <dbReference type="NCBI Taxonomy" id="2841925"/>
    <lineage>
        <taxon>Bacteria</taxon>
        <taxon>Pseudomonadati</taxon>
        <taxon>Pseudomonadota</taxon>
        <taxon>Gammaproteobacteria</taxon>
        <taxon>Vibrionales</taxon>
        <taxon>Vibrionaceae</taxon>
        <taxon>Vibrio</taxon>
    </lineage>
</organism>